<dbReference type="Proteomes" id="UP000799755">
    <property type="component" value="Unassembled WGS sequence"/>
</dbReference>
<protein>
    <submittedName>
        <fullName evidence="1">Uncharacterized protein</fullName>
    </submittedName>
</protein>
<keyword evidence="2" id="KW-1185">Reference proteome</keyword>
<proteinExistence type="predicted"/>
<evidence type="ECO:0000313" key="1">
    <source>
        <dbReference type="EMBL" id="KAF2463425.1"/>
    </source>
</evidence>
<dbReference type="EMBL" id="MU003550">
    <property type="protein sequence ID" value="KAF2463425.1"/>
    <property type="molecule type" value="Genomic_DNA"/>
</dbReference>
<accession>A0ACB6Q968</accession>
<reference evidence="1" key="1">
    <citation type="journal article" date="2020" name="Stud. Mycol.">
        <title>101 Dothideomycetes genomes: a test case for predicting lifestyles and emergence of pathogens.</title>
        <authorList>
            <person name="Haridas S."/>
            <person name="Albert R."/>
            <person name="Binder M."/>
            <person name="Bloem J."/>
            <person name="Labutti K."/>
            <person name="Salamov A."/>
            <person name="Andreopoulos B."/>
            <person name="Baker S."/>
            <person name="Barry K."/>
            <person name="Bills G."/>
            <person name="Bluhm B."/>
            <person name="Cannon C."/>
            <person name="Castanera R."/>
            <person name="Culley D."/>
            <person name="Daum C."/>
            <person name="Ezra D."/>
            <person name="Gonzalez J."/>
            <person name="Henrissat B."/>
            <person name="Kuo A."/>
            <person name="Liang C."/>
            <person name="Lipzen A."/>
            <person name="Lutzoni F."/>
            <person name="Magnuson J."/>
            <person name="Mondo S."/>
            <person name="Nolan M."/>
            <person name="Ohm R."/>
            <person name="Pangilinan J."/>
            <person name="Park H.-J."/>
            <person name="Ramirez L."/>
            <person name="Alfaro M."/>
            <person name="Sun H."/>
            <person name="Tritt A."/>
            <person name="Yoshinaga Y."/>
            <person name="Zwiers L.-H."/>
            <person name="Turgeon B."/>
            <person name="Goodwin S."/>
            <person name="Spatafora J."/>
            <person name="Crous P."/>
            <person name="Grigoriev I."/>
        </authorList>
    </citation>
    <scope>NUCLEOTIDE SEQUENCE</scope>
    <source>
        <strain evidence="1">ATCC 200398</strain>
    </source>
</reference>
<comment type="caution">
    <text evidence="1">The sequence shown here is derived from an EMBL/GenBank/DDBJ whole genome shotgun (WGS) entry which is preliminary data.</text>
</comment>
<sequence length="1428" mass="153599">MKILALTSVVLWGLVGAAAGLPQPVNEDSSPNLPSDSNKAPNNATCLADHCRPAWYTCEGSNKGLMFVKICDLAGTWKISAQCPCCSLGGELYEHPKGRVEASLAYCGCPHGDSESKDKHSAVVTPSSPRNGEVVEVISRGGESTTIPDFPNTQGYFKCCSDGHCVMQCVGDPPFCSVLKYCGKDGNRFGKPGCCSDGQCTCASALNDSNSPAAGVTPRDTSSAALDYRKYTLQGYKVCGKQGNVILQCVGDPPFCSVFKYCGAKGARFGVPGCCEYAECMCLGIKVDPSFIPDSISSQDEHAGSTLRKRDDRSTSSDKCCFFVWGVCFKKCANDKETSSTPNKRDPDSTSTLRCCTHSGRTCVRWCRANSDKDSTPASSKRGIAVPVGHESISSNSEDTSSFLEERDDIWLCCMVGPGGYCQKLCQRGDIWLCCMVGPGGYCQKLCRKRDIESLPPISEDISPSLDERDDTSVCCMVGPGGYCQKLCRKRDIKSLPSIAEDISSSLDERDDTSVCCMVGPGGYCQKLCRKRDIESLPSIAEDIPSFLEERDDTSVCCMVGPGGYCQKLCRKRDIESLPSISEVISPPLEERDRGGWICCMWGPGGYCQKPCKRDIANPEGLKLVASNHMERLHSRDTDRRTPISSIDEFLTAARTKCPRPNCKVGVIMCSWEKTEIVKCIWPGCWETHVTCYCNQNAPHDPFCVTKRSGKPAHAGTGPSTITQSERDLAAPLVDPIDFSSPCEGGHKNCRNGQPEVCIGGTWQPNGPPCKGARCCRKDGGCVPGCDDTPHLPSETPRPSNCPEGQRICNGAQPEMCIAGNWHPYGDPCKQARFCSEGSCKPATCGDMPPSPTPTASPKPEKCKEGEKACGDAQPQICIGSTWQPWGAPCKQARCCSAGICGNSCGDMSPEPAISLTGTTESRQSPYSECTPVTYNCTITDKGAVILFCNSQGRWYEMKVCGAHCCKIDARKSGPNGIGYCDESCRNPSNATIETRQLSPPIKYEESNCTRGTKVCKDAQPMICRNGFWLPNGPPFPPFATLSPGHAALVNNAVQRTTGLFSLAPMKEHGRYLDPVVSIAASLSNLDQHNHSVPSCTPGNYNCDTTSTSILVCNAAGQWKLSHHCGPDPCCFRGPVPGTAFCECSFSKYQSTLEVGSDLKLTANDESRGCVAGAYYCRFTDDTLHAVIVVIAESSRIIVASRDLFLERLITRGGSGLAVHSDAGGDGDQAALECNNLEGSACGSPQTCPPGEVICAAHKQVHDGSALIIRDDTSAADLAAHCQPGTFACVIFEKPPEAYIWLCDSNRRWVQAAECGPRYKDGRPCCHNGDTIGTARCTCNNQAYGYPSLDHPNIRSINFGCTAGTTRCSGATIRACGSDGLWYKVGDCKYPGRRPDPNSSPTLHPSTFLTLTTPEPHREGSYTPLIVL</sequence>
<evidence type="ECO:0000313" key="2">
    <source>
        <dbReference type="Proteomes" id="UP000799755"/>
    </source>
</evidence>
<organism evidence="1 2">
    <name type="scientific">Lindgomyces ingoldianus</name>
    <dbReference type="NCBI Taxonomy" id="673940"/>
    <lineage>
        <taxon>Eukaryota</taxon>
        <taxon>Fungi</taxon>
        <taxon>Dikarya</taxon>
        <taxon>Ascomycota</taxon>
        <taxon>Pezizomycotina</taxon>
        <taxon>Dothideomycetes</taxon>
        <taxon>Pleosporomycetidae</taxon>
        <taxon>Pleosporales</taxon>
        <taxon>Lindgomycetaceae</taxon>
        <taxon>Lindgomyces</taxon>
    </lineage>
</organism>
<gene>
    <name evidence="1" type="ORF">BDR25DRAFT_383695</name>
</gene>
<name>A0ACB6Q968_9PLEO</name>